<evidence type="ECO:0000313" key="1">
    <source>
        <dbReference type="EMBL" id="ETI27272.1"/>
    </source>
</evidence>
<accession>V9DMT3</accession>
<sequence>MASTDISLPTSFTDLPDDCILIIVEELEEFHDWYHPLPQDVKNLSLVSKRLRHLCEPSLFKGYYGHIVMPRIGDSADAGILSGLSKSTFFASRLHAFEITLLQNDHPSFYNNFVKAVKAMTRLSQLKINLCNNAVVASHLRTELERTETILPTVGVLHLTTAPDSVALLLACPYLTTLVAEDLTLGWKSALRAIPTLQVLRHLEVRKNLTNWTARSIQGESLQF</sequence>
<dbReference type="Proteomes" id="UP000030678">
    <property type="component" value="Unassembled WGS sequence"/>
</dbReference>
<protein>
    <submittedName>
        <fullName evidence="1">Uncharacterized protein</fullName>
    </submittedName>
</protein>
<dbReference type="EMBL" id="KI635850">
    <property type="protein sequence ID" value="ETI27272.1"/>
    <property type="molecule type" value="Genomic_DNA"/>
</dbReference>
<dbReference type="HOGENOM" id="CLU_1337387_0_0_1"/>
<reference evidence="1" key="1">
    <citation type="submission" date="2013-03" db="EMBL/GenBank/DDBJ databases">
        <title>The Genome Sequence of Cladophialophora carrionii CBS 160.54.</title>
        <authorList>
            <consortium name="The Broad Institute Genomics Platform"/>
            <person name="Cuomo C."/>
            <person name="de Hoog S."/>
            <person name="Gorbushina A."/>
            <person name="Walker B."/>
            <person name="Young S.K."/>
            <person name="Zeng Q."/>
            <person name="Gargeya S."/>
            <person name="Fitzgerald M."/>
            <person name="Haas B."/>
            <person name="Abouelleil A."/>
            <person name="Allen A.W."/>
            <person name="Alvarado L."/>
            <person name="Arachchi H.M."/>
            <person name="Berlin A.M."/>
            <person name="Chapman S.B."/>
            <person name="Gainer-Dewar J."/>
            <person name="Goldberg J."/>
            <person name="Griggs A."/>
            <person name="Gujja S."/>
            <person name="Hansen M."/>
            <person name="Howarth C."/>
            <person name="Imamovic A."/>
            <person name="Ireland A."/>
            <person name="Larimer J."/>
            <person name="McCowan C."/>
            <person name="Murphy C."/>
            <person name="Pearson M."/>
            <person name="Poon T.W."/>
            <person name="Priest M."/>
            <person name="Roberts A."/>
            <person name="Saif S."/>
            <person name="Shea T."/>
            <person name="Sisk P."/>
            <person name="Sykes S."/>
            <person name="Wortman J."/>
            <person name="Nusbaum C."/>
            <person name="Birren B."/>
        </authorList>
    </citation>
    <scope>NUCLEOTIDE SEQUENCE [LARGE SCALE GENOMIC DNA]</scope>
    <source>
        <strain evidence="1">CBS 160.54</strain>
    </source>
</reference>
<dbReference type="OrthoDB" id="4396256at2759"/>
<dbReference type="GeneID" id="19988448"/>
<name>V9DMT3_9EURO</name>
<dbReference type="AlphaFoldDB" id="V9DMT3"/>
<dbReference type="CDD" id="cd09917">
    <property type="entry name" value="F-box_SF"/>
    <property type="match status" value="1"/>
</dbReference>
<dbReference type="VEuPathDB" id="FungiDB:G647_09955"/>
<gene>
    <name evidence="1" type="ORF">G647_09955</name>
</gene>
<proteinExistence type="predicted"/>
<dbReference type="RefSeq" id="XP_008724169.1">
    <property type="nucleotide sequence ID" value="XM_008725947.1"/>
</dbReference>
<organism evidence="1">
    <name type="scientific">Cladophialophora carrionii CBS 160.54</name>
    <dbReference type="NCBI Taxonomy" id="1279043"/>
    <lineage>
        <taxon>Eukaryota</taxon>
        <taxon>Fungi</taxon>
        <taxon>Dikarya</taxon>
        <taxon>Ascomycota</taxon>
        <taxon>Pezizomycotina</taxon>
        <taxon>Eurotiomycetes</taxon>
        <taxon>Chaetothyriomycetidae</taxon>
        <taxon>Chaetothyriales</taxon>
        <taxon>Herpotrichiellaceae</taxon>
        <taxon>Cladophialophora</taxon>
    </lineage>
</organism>